<feature type="transmembrane region" description="Helical" evidence="8">
    <location>
        <begin position="220"/>
        <end position="238"/>
    </location>
</feature>
<keyword evidence="3 9" id="KW-0808">Transferase</keyword>
<evidence type="ECO:0000256" key="7">
    <source>
        <dbReference type="ARBA" id="ARBA00024033"/>
    </source>
</evidence>
<comment type="similarity">
    <text evidence="7">Belongs to the glycosyltransferase 87 family.</text>
</comment>
<evidence type="ECO:0000256" key="3">
    <source>
        <dbReference type="ARBA" id="ARBA00022679"/>
    </source>
</evidence>
<feature type="transmembrane region" description="Helical" evidence="8">
    <location>
        <begin position="245"/>
        <end position="266"/>
    </location>
</feature>
<feature type="transmembrane region" description="Helical" evidence="8">
    <location>
        <begin position="403"/>
        <end position="421"/>
    </location>
</feature>
<dbReference type="EMBL" id="FNIX01000005">
    <property type="protein sequence ID" value="SDP16112.1"/>
    <property type="molecule type" value="Genomic_DNA"/>
</dbReference>
<feature type="transmembrane region" description="Helical" evidence="8">
    <location>
        <begin position="81"/>
        <end position="99"/>
    </location>
</feature>
<evidence type="ECO:0000256" key="6">
    <source>
        <dbReference type="ARBA" id="ARBA00023136"/>
    </source>
</evidence>
<feature type="transmembrane region" description="Helical" evidence="8">
    <location>
        <begin position="272"/>
        <end position="292"/>
    </location>
</feature>
<dbReference type="NCBIfam" id="NF009915">
    <property type="entry name" value="PRK13375.1"/>
    <property type="match status" value="1"/>
</dbReference>
<dbReference type="GO" id="GO:0005886">
    <property type="term" value="C:plasma membrane"/>
    <property type="evidence" value="ECO:0007669"/>
    <property type="project" value="UniProtKB-SubCell"/>
</dbReference>
<dbReference type="Pfam" id="PF09594">
    <property type="entry name" value="GT87"/>
    <property type="match status" value="1"/>
</dbReference>
<proteinExistence type="inferred from homology"/>
<accession>A0A1H0QFJ1</accession>
<name>A0A1H0QFJ1_9PSEU</name>
<feature type="transmembrane region" description="Helical" evidence="8">
    <location>
        <begin position="168"/>
        <end position="187"/>
    </location>
</feature>
<dbReference type="InterPro" id="IPR018584">
    <property type="entry name" value="GT87"/>
</dbReference>
<keyword evidence="2" id="KW-1003">Cell membrane</keyword>
<dbReference type="GO" id="GO:0016758">
    <property type="term" value="F:hexosyltransferase activity"/>
    <property type="evidence" value="ECO:0007669"/>
    <property type="project" value="InterPro"/>
</dbReference>
<evidence type="ECO:0000313" key="9">
    <source>
        <dbReference type="EMBL" id="SDP16112.1"/>
    </source>
</evidence>
<feature type="transmembrane region" description="Helical" evidence="8">
    <location>
        <begin position="336"/>
        <end position="357"/>
    </location>
</feature>
<reference evidence="10" key="1">
    <citation type="submission" date="2016-10" db="EMBL/GenBank/DDBJ databases">
        <authorList>
            <person name="Varghese N."/>
            <person name="Submissions S."/>
        </authorList>
    </citation>
    <scope>NUCLEOTIDE SEQUENCE [LARGE SCALE GENOMIC DNA]</scope>
    <source>
        <strain evidence="10">CGMCC 4.6609</strain>
    </source>
</reference>
<keyword evidence="10" id="KW-1185">Reference proteome</keyword>
<feature type="transmembrane region" description="Helical" evidence="8">
    <location>
        <begin position="141"/>
        <end position="161"/>
    </location>
</feature>
<evidence type="ECO:0000256" key="1">
    <source>
        <dbReference type="ARBA" id="ARBA00004651"/>
    </source>
</evidence>
<keyword evidence="4 8" id="KW-0812">Transmembrane</keyword>
<evidence type="ECO:0000256" key="2">
    <source>
        <dbReference type="ARBA" id="ARBA00022475"/>
    </source>
</evidence>
<sequence length="469" mass="51942">MPVLLFLALRDNAWPAFAAVFLVFVTRLRELDTYVRVALAMPAMLPLHNGPQRHRPSPPAELPESGRSARRTVVRVIEQRVLGFAPWVLCLSLGVYAWTLGHPADWGMIDLKVYWSLAPNVLSDRLYTTTMPFTADFPLPFTYPPFAAAVFLPVSALPWVAAKVFWQVLSLVCLWWLVRTSLGLLAARAEEPWDGTWRRRALLWTAVALWFEPVRKTLDFGQVNLVLVAGVFAAVVAVRQSVAGFGVGLGVGMKLTPAISGLYFLATRRWKAAAWSVAGFLVTVALGFLVSAGDSRRYWFELLGAADRVGPVGSVINQSLRGALSRTLGYDVEMSWPWLLAVAVSAVLTWPALRAAVRAGDTLSAVVTVQLFGLLVSPISWSHHWLWVIPLVLWLVHAHRDRVLAAVWVVAVCSDIITFLIDRQPSIWEIPRPWPLAALGWVYPALALITLAVTPKLLQTTRKAERVAT</sequence>
<evidence type="ECO:0000256" key="4">
    <source>
        <dbReference type="ARBA" id="ARBA00022692"/>
    </source>
</evidence>
<evidence type="ECO:0000313" key="10">
    <source>
        <dbReference type="Proteomes" id="UP000199691"/>
    </source>
</evidence>
<organism evidence="9 10">
    <name type="scientific">Lentzea jiangxiensis</name>
    <dbReference type="NCBI Taxonomy" id="641025"/>
    <lineage>
        <taxon>Bacteria</taxon>
        <taxon>Bacillati</taxon>
        <taxon>Actinomycetota</taxon>
        <taxon>Actinomycetes</taxon>
        <taxon>Pseudonocardiales</taxon>
        <taxon>Pseudonocardiaceae</taxon>
        <taxon>Lentzea</taxon>
    </lineage>
</organism>
<dbReference type="Proteomes" id="UP000199691">
    <property type="component" value="Unassembled WGS sequence"/>
</dbReference>
<keyword evidence="9" id="KW-0328">Glycosyltransferase</keyword>
<evidence type="ECO:0000256" key="8">
    <source>
        <dbReference type="SAM" id="Phobius"/>
    </source>
</evidence>
<keyword evidence="6 8" id="KW-0472">Membrane</keyword>
<gene>
    <name evidence="9" type="ORF">SAMN05421507_105458</name>
</gene>
<protein>
    <submittedName>
        <fullName evidence="9">Alpha-1,2-mannosyltransferase</fullName>
    </submittedName>
</protein>
<feature type="transmembrane region" description="Helical" evidence="8">
    <location>
        <begin position="433"/>
        <end position="453"/>
    </location>
</feature>
<dbReference type="STRING" id="641025.SAMN05421507_105458"/>
<dbReference type="AlphaFoldDB" id="A0A1H0QFJ1"/>
<keyword evidence="5 8" id="KW-1133">Transmembrane helix</keyword>
<evidence type="ECO:0000256" key="5">
    <source>
        <dbReference type="ARBA" id="ARBA00022989"/>
    </source>
</evidence>
<comment type="subcellular location">
    <subcellularLocation>
        <location evidence="1">Cell membrane</location>
        <topology evidence="1">Multi-pass membrane protein</topology>
    </subcellularLocation>
</comment>
<feature type="transmembrane region" description="Helical" evidence="8">
    <location>
        <begin position="369"/>
        <end position="396"/>
    </location>
</feature>